<dbReference type="EMBL" id="JAHRIO010024342">
    <property type="protein sequence ID" value="MEQ2166543.1"/>
    <property type="molecule type" value="Genomic_DNA"/>
</dbReference>
<keyword evidence="3" id="KW-1185">Reference proteome</keyword>
<proteinExistence type="predicted"/>
<organism evidence="2 3">
    <name type="scientific">Goodea atripinnis</name>
    <dbReference type="NCBI Taxonomy" id="208336"/>
    <lineage>
        <taxon>Eukaryota</taxon>
        <taxon>Metazoa</taxon>
        <taxon>Chordata</taxon>
        <taxon>Craniata</taxon>
        <taxon>Vertebrata</taxon>
        <taxon>Euteleostomi</taxon>
        <taxon>Actinopterygii</taxon>
        <taxon>Neopterygii</taxon>
        <taxon>Teleostei</taxon>
        <taxon>Neoteleostei</taxon>
        <taxon>Acanthomorphata</taxon>
        <taxon>Ovalentaria</taxon>
        <taxon>Atherinomorphae</taxon>
        <taxon>Cyprinodontiformes</taxon>
        <taxon>Goodeidae</taxon>
        <taxon>Goodea</taxon>
    </lineage>
</organism>
<feature type="compositionally biased region" description="Basic and acidic residues" evidence="1">
    <location>
        <begin position="72"/>
        <end position="82"/>
    </location>
</feature>
<comment type="caution">
    <text evidence="2">The sequence shown here is derived from an EMBL/GenBank/DDBJ whole genome shotgun (WGS) entry which is preliminary data.</text>
</comment>
<feature type="non-terminal residue" evidence="2">
    <location>
        <position position="1"/>
    </location>
</feature>
<accession>A0ABV0N7G6</accession>
<evidence type="ECO:0000313" key="2">
    <source>
        <dbReference type="EMBL" id="MEQ2166543.1"/>
    </source>
</evidence>
<gene>
    <name evidence="2" type="ORF">GOODEAATRI_029439</name>
</gene>
<sequence>VPGPECLIRRKWLISEVLEGQVSFWGARAIVIKSVTGCKERRLFHSARCKKPKPTKPRLRANNISSSKFSKQAKEDLSNGQV</sequence>
<protein>
    <submittedName>
        <fullName evidence="2">Uncharacterized protein</fullName>
    </submittedName>
</protein>
<feature type="region of interest" description="Disordered" evidence="1">
    <location>
        <begin position="47"/>
        <end position="82"/>
    </location>
</feature>
<feature type="compositionally biased region" description="Basic residues" evidence="1">
    <location>
        <begin position="47"/>
        <end position="59"/>
    </location>
</feature>
<reference evidence="2 3" key="1">
    <citation type="submission" date="2021-06" db="EMBL/GenBank/DDBJ databases">
        <authorList>
            <person name="Palmer J.M."/>
        </authorList>
    </citation>
    <scope>NUCLEOTIDE SEQUENCE [LARGE SCALE GENOMIC DNA]</scope>
    <source>
        <strain evidence="2 3">GA_2019</strain>
        <tissue evidence="2">Muscle</tissue>
    </source>
</reference>
<dbReference type="Proteomes" id="UP001476798">
    <property type="component" value="Unassembled WGS sequence"/>
</dbReference>
<evidence type="ECO:0000256" key="1">
    <source>
        <dbReference type="SAM" id="MobiDB-lite"/>
    </source>
</evidence>
<name>A0ABV0N7G6_9TELE</name>
<evidence type="ECO:0000313" key="3">
    <source>
        <dbReference type="Proteomes" id="UP001476798"/>
    </source>
</evidence>